<dbReference type="PANTHER" id="PTHR11022">
    <property type="entry name" value="PEPTIDOGLYCAN RECOGNITION PROTEIN"/>
    <property type="match status" value="1"/>
</dbReference>
<evidence type="ECO:0000313" key="1">
    <source>
        <dbReference type="EMBL" id="DBA30110.1"/>
    </source>
</evidence>
<dbReference type="Proteomes" id="UP001181693">
    <property type="component" value="Unassembled WGS sequence"/>
</dbReference>
<dbReference type="InterPro" id="IPR036505">
    <property type="entry name" value="Amidase/PGRP_sf"/>
</dbReference>
<dbReference type="EMBL" id="DYDO01000002">
    <property type="protein sequence ID" value="DBA30110.1"/>
    <property type="molecule type" value="Genomic_DNA"/>
</dbReference>
<sequence length="196" mass="22348">MTLPGVLGVQFASYKDSLQVPLDVPDGCWDSLSSPKTFQLHSAPSKKELTLANLNGVLDGALLREMITNDSQKLSELLQTYYGGSPAKSPYRRQNFQALLEKGELEDEIRKEIDYYRKQNTHSSVPHMTDEEMKTIAARAAKQFEQRYLDCPAIIPRCMWEATPYKGTPTLLKFPLPYVYIHHTYEPSRPCLSFKD</sequence>
<organism evidence="1 2">
    <name type="scientific">Pyxicephalus adspersus</name>
    <name type="common">African bullfrog</name>
    <dbReference type="NCBI Taxonomy" id="30357"/>
    <lineage>
        <taxon>Eukaryota</taxon>
        <taxon>Metazoa</taxon>
        <taxon>Chordata</taxon>
        <taxon>Craniata</taxon>
        <taxon>Vertebrata</taxon>
        <taxon>Euteleostomi</taxon>
        <taxon>Amphibia</taxon>
        <taxon>Batrachia</taxon>
        <taxon>Anura</taxon>
        <taxon>Neobatrachia</taxon>
        <taxon>Ranoidea</taxon>
        <taxon>Pyxicephalidae</taxon>
        <taxon>Pyxicephalinae</taxon>
        <taxon>Pyxicephalus</taxon>
    </lineage>
</organism>
<accession>A0AAV3AY64</accession>
<dbReference type="AlphaFoldDB" id="A0AAV3AY64"/>
<comment type="caution">
    <text evidence="1">The sequence shown here is derived from an EMBL/GenBank/DDBJ whole genome shotgun (WGS) entry which is preliminary data.</text>
</comment>
<name>A0AAV3AY64_PYXAD</name>
<dbReference type="SUPFAM" id="SSF55846">
    <property type="entry name" value="N-acetylmuramoyl-L-alanine amidase-like"/>
    <property type="match status" value="1"/>
</dbReference>
<reference evidence="1" key="1">
    <citation type="thesis" date="2020" institute="ProQuest LLC" country="789 East Eisenhower Parkway, Ann Arbor, MI, USA">
        <title>Comparative Genomics and Chromosome Evolution.</title>
        <authorList>
            <person name="Mudd A.B."/>
        </authorList>
    </citation>
    <scope>NUCLEOTIDE SEQUENCE</scope>
    <source>
        <strain evidence="1">1538</strain>
        <tissue evidence="1">Blood</tissue>
    </source>
</reference>
<dbReference type="InterPro" id="IPR015510">
    <property type="entry name" value="PGRP"/>
</dbReference>
<protein>
    <submittedName>
        <fullName evidence="1">Uncharacterized protein</fullName>
    </submittedName>
</protein>
<proteinExistence type="predicted"/>
<keyword evidence="2" id="KW-1185">Reference proteome</keyword>
<gene>
    <name evidence="1" type="ORF">GDO54_006133</name>
</gene>
<dbReference type="PANTHER" id="PTHR11022:SF66">
    <property type="entry name" value="N-ACETYLMURAMOYL-L-ALANINE AMIDASE"/>
    <property type="match status" value="1"/>
</dbReference>
<dbReference type="GO" id="GO:0008745">
    <property type="term" value="F:N-acetylmuramoyl-L-alanine amidase activity"/>
    <property type="evidence" value="ECO:0007669"/>
    <property type="project" value="InterPro"/>
</dbReference>
<evidence type="ECO:0000313" key="2">
    <source>
        <dbReference type="Proteomes" id="UP001181693"/>
    </source>
</evidence>
<dbReference type="Gene3D" id="3.40.80.10">
    <property type="entry name" value="Peptidoglycan recognition protein-like"/>
    <property type="match status" value="1"/>
</dbReference>
<dbReference type="GO" id="GO:0009253">
    <property type="term" value="P:peptidoglycan catabolic process"/>
    <property type="evidence" value="ECO:0007669"/>
    <property type="project" value="InterPro"/>
</dbReference>